<reference evidence="3 4" key="1">
    <citation type="journal article" date="2019" name="Mol. Biol. Evol.">
        <title>Blast fungal genomes show frequent chromosomal changes, gene gains and losses, and effector gene turnover.</title>
        <authorList>
            <person name="Gomez Luciano L.B."/>
            <person name="Jason Tsai I."/>
            <person name="Chuma I."/>
            <person name="Tosa Y."/>
            <person name="Chen Y.H."/>
            <person name="Li J.Y."/>
            <person name="Li M.Y."/>
            <person name="Jade Lu M.Y."/>
            <person name="Nakayashiki H."/>
            <person name="Li W.H."/>
        </authorList>
    </citation>
    <scope>NUCLEOTIDE SEQUENCE [LARGE SCALE GENOMIC DNA]</scope>
    <source>
        <strain evidence="3 4">NI907</strain>
    </source>
</reference>
<dbReference type="AlphaFoldDB" id="A0A6P8AU24"/>
<dbReference type="Gene3D" id="3.30.300.30">
    <property type="match status" value="1"/>
</dbReference>
<feature type="domain" description="AMP-binding enzyme C-terminal" evidence="2">
    <location>
        <begin position="478"/>
        <end position="559"/>
    </location>
</feature>
<reference evidence="4" key="3">
    <citation type="submission" date="2025-08" db="UniProtKB">
        <authorList>
            <consortium name="RefSeq"/>
        </authorList>
    </citation>
    <scope>IDENTIFICATION</scope>
    <source>
        <strain evidence="4">NI907</strain>
    </source>
</reference>
<dbReference type="GeneID" id="41962916"/>
<dbReference type="PANTHER" id="PTHR24096:SF422">
    <property type="entry name" value="BCDNA.GH02901"/>
    <property type="match status" value="1"/>
</dbReference>
<dbReference type="Pfam" id="PF00501">
    <property type="entry name" value="AMP-binding"/>
    <property type="match status" value="1"/>
</dbReference>
<dbReference type="PANTHER" id="PTHR24096">
    <property type="entry name" value="LONG-CHAIN-FATTY-ACID--COA LIGASE"/>
    <property type="match status" value="1"/>
</dbReference>
<dbReference type="RefSeq" id="XP_030978390.1">
    <property type="nucleotide sequence ID" value="XM_031128007.1"/>
</dbReference>
<protein>
    <submittedName>
        <fullName evidence="4">Uncharacterized protein</fullName>
    </submittedName>
</protein>
<dbReference type="Proteomes" id="UP000515153">
    <property type="component" value="Chromosome V"/>
</dbReference>
<evidence type="ECO:0000313" key="4">
    <source>
        <dbReference type="RefSeq" id="XP_030978390.1"/>
    </source>
</evidence>
<dbReference type="InterPro" id="IPR045851">
    <property type="entry name" value="AMP-bd_C_sf"/>
</dbReference>
<dbReference type="InterPro" id="IPR000873">
    <property type="entry name" value="AMP-dep_synth/lig_dom"/>
</dbReference>
<evidence type="ECO:0000259" key="1">
    <source>
        <dbReference type="Pfam" id="PF00501"/>
    </source>
</evidence>
<proteinExistence type="predicted"/>
<dbReference type="InterPro" id="IPR020845">
    <property type="entry name" value="AMP-binding_CS"/>
</dbReference>
<feature type="domain" description="AMP-dependent synthetase/ligase" evidence="1">
    <location>
        <begin position="41"/>
        <end position="423"/>
    </location>
</feature>
<dbReference type="SUPFAM" id="SSF56801">
    <property type="entry name" value="Acetyl-CoA synthetase-like"/>
    <property type="match status" value="1"/>
</dbReference>
<dbReference type="GO" id="GO:0016405">
    <property type="term" value="F:CoA-ligase activity"/>
    <property type="evidence" value="ECO:0007669"/>
    <property type="project" value="TreeGrafter"/>
</dbReference>
<dbReference type="Gene3D" id="3.40.50.12780">
    <property type="entry name" value="N-terminal domain of ligase-like"/>
    <property type="match status" value="1"/>
</dbReference>
<gene>
    <name evidence="4" type="ORF">PgNI_08005</name>
</gene>
<name>A0A6P8AU24_PYRGI</name>
<sequence length="615" mass="66735">MIYTSPPSMPRLPSDALDSTTIHEFLFSEKGSNRHPLAVSKPAFTCGITGNSYTTAEVSTRIDLLARSLAARLQWHVNDGEPLDKVVGVFSLNAMDGLIASWATHRLNGVSCPLSAMYSTSELTHQLLEVRCKAIFTCVPLLEVALAAASASGIPRERVYLLEVPKCVMNSKVGPKDLVTTEQMIIEGHHLPPLEAICWVQGQGARQPAFLCASSGTSGPPKSVMTSHHNVIANMVMMATLYSANRAASAPRVLCLGVLPQSHCYGLFVNYHATIYAGDGVVVLPRFEVDETLSAVERLGVARLWLVPAQIVALAKAAANLSRRYDLSSVRDVFTGGSALTDELSAAFGTLIPRCASVRQQYGLTETTAVVSSDLPDDAVLGSCGVICPGFEARVLGGDGRDVGPGQAGELVLRAPNVSMGYLGNEVATRESFTDDGWFRTGDLVEMRPSSKGNYHLVVVDRIKELIKVMGMQVAPVEVENHLLLHPAVAEVCVVPIPDPTAGELPCAYVVRTTAYRDVDAHWLKEDIFDHAADSLAQYKWPKGGIEFVYSLPKTASGKIQRKVVKTMALEHLRAEAARRELERKVISFHNEKVYGFKAPVIVEVFEFDSDDDDY</sequence>
<dbReference type="InterPro" id="IPR042099">
    <property type="entry name" value="ANL_N_sf"/>
</dbReference>
<accession>A0A6P8AU24</accession>
<organism evidence="3 4">
    <name type="scientific">Pyricularia grisea</name>
    <name type="common">Crabgrass-specific blast fungus</name>
    <name type="synonym">Magnaporthe grisea</name>
    <dbReference type="NCBI Taxonomy" id="148305"/>
    <lineage>
        <taxon>Eukaryota</taxon>
        <taxon>Fungi</taxon>
        <taxon>Dikarya</taxon>
        <taxon>Ascomycota</taxon>
        <taxon>Pezizomycotina</taxon>
        <taxon>Sordariomycetes</taxon>
        <taxon>Sordariomycetidae</taxon>
        <taxon>Magnaporthales</taxon>
        <taxon>Pyriculariaceae</taxon>
        <taxon>Pyricularia</taxon>
    </lineage>
</organism>
<dbReference type="PROSITE" id="PS00455">
    <property type="entry name" value="AMP_BINDING"/>
    <property type="match status" value="1"/>
</dbReference>
<evidence type="ECO:0000313" key="3">
    <source>
        <dbReference type="Proteomes" id="UP000515153"/>
    </source>
</evidence>
<dbReference type="InterPro" id="IPR025110">
    <property type="entry name" value="AMP-bd_C"/>
</dbReference>
<reference evidence="4" key="2">
    <citation type="submission" date="2019-10" db="EMBL/GenBank/DDBJ databases">
        <authorList>
            <consortium name="NCBI Genome Project"/>
        </authorList>
    </citation>
    <scope>NUCLEOTIDE SEQUENCE</scope>
    <source>
        <strain evidence="4">NI907</strain>
    </source>
</reference>
<dbReference type="Pfam" id="PF13193">
    <property type="entry name" value="AMP-binding_C"/>
    <property type="match status" value="1"/>
</dbReference>
<evidence type="ECO:0000259" key="2">
    <source>
        <dbReference type="Pfam" id="PF13193"/>
    </source>
</evidence>
<keyword evidence="3" id="KW-1185">Reference proteome</keyword>
<dbReference type="KEGG" id="pgri:PgNI_08005"/>